<dbReference type="InterPro" id="IPR036280">
    <property type="entry name" value="Multihaem_cyt_sf"/>
</dbReference>
<protein>
    <recommendedName>
        <fullName evidence="1">Cytochrome c-552/4 domain-containing protein</fullName>
    </recommendedName>
</protein>
<proteinExistence type="predicted"/>
<evidence type="ECO:0000313" key="3">
    <source>
        <dbReference type="Proteomes" id="UP000594464"/>
    </source>
</evidence>
<name>A0A7T0G2W9_9BACT</name>
<dbReference type="Gene3D" id="1.10.1130.10">
    <property type="entry name" value="Flavocytochrome C3, Chain A"/>
    <property type="match status" value="1"/>
</dbReference>
<dbReference type="InterPro" id="IPR023155">
    <property type="entry name" value="Cyt_c-552/4"/>
</dbReference>
<reference evidence="3" key="1">
    <citation type="submission" date="2020-02" db="EMBL/GenBank/DDBJ databases">
        <title>Genomic and physiological characterization of two novel Nitrospinaceae genera.</title>
        <authorList>
            <person name="Mueller A.J."/>
            <person name="Jung M.-Y."/>
            <person name="Strachan C.R."/>
            <person name="Herbold C.W."/>
            <person name="Kirkegaard R.H."/>
            <person name="Daims H."/>
        </authorList>
    </citation>
    <scope>NUCLEOTIDE SEQUENCE [LARGE SCALE GENOMIC DNA]</scope>
</reference>
<accession>A0A7T0G2W9</accession>
<dbReference type="Pfam" id="PF13435">
    <property type="entry name" value="Cytochrome_C554"/>
    <property type="match status" value="1"/>
</dbReference>
<dbReference type="AlphaFoldDB" id="A0A7T0G2W9"/>
<gene>
    <name evidence="2" type="ORF">G3M78_05060</name>
</gene>
<organism evidence="2 3">
    <name type="scientific">Candidatus Nitrohelix vancouverensis</name>
    <dbReference type="NCBI Taxonomy" id="2705534"/>
    <lineage>
        <taxon>Bacteria</taxon>
        <taxon>Pseudomonadati</taxon>
        <taxon>Nitrospinota/Tectimicrobiota group</taxon>
        <taxon>Nitrospinota</taxon>
        <taxon>Nitrospinia</taxon>
        <taxon>Nitrospinales</taxon>
        <taxon>Nitrospinaceae</taxon>
        <taxon>Candidatus Nitrohelix</taxon>
    </lineage>
</organism>
<dbReference type="KEGG" id="nva:G3M78_05060"/>
<dbReference type="Proteomes" id="UP000594464">
    <property type="component" value="Chromosome"/>
</dbReference>
<evidence type="ECO:0000259" key="1">
    <source>
        <dbReference type="Pfam" id="PF13435"/>
    </source>
</evidence>
<feature type="domain" description="Cytochrome c-552/4" evidence="1">
    <location>
        <begin position="58"/>
        <end position="128"/>
    </location>
</feature>
<sequence length="331" mass="37528">MKFLKANLLLLSILLLIASICAIAGSYWIINHQPGLIPKPLLEVVRDAKITDNPKSETCSECHQVIFDAWKKSRHSKAWVSEFYIKDSEDRSKEKCLPCHIPAVVNPGSKPEPRLDHRDEGIFCAPCHLKDGEIRGPYDLLAPPHPTRQVADYRKALFCGSCHETTYKEWKETGEEDSCQSCHMPSSLGRLTQKLPLNLLHKKRKVADHSFPHGEFSEKDIDIKIEFKGRGVVLTLQNLTVPHHLPTADNGDPRLFVYSDFFDSKGETLDSFKEIVSPQLKTALPFKEQVRYHYFVSNASAATVRVEYKPAWSKENQLVFSRSFPEDGSNG</sequence>
<dbReference type="EMBL" id="CP048620">
    <property type="protein sequence ID" value="QPJ64790.1"/>
    <property type="molecule type" value="Genomic_DNA"/>
</dbReference>
<evidence type="ECO:0000313" key="2">
    <source>
        <dbReference type="EMBL" id="QPJ64790.1"/>
    </source>
</evidence>
<dbReference type="SUPFAM" id="SSF48695">
    <property type="entry name" value="Multiheme cytochromes"/>
    <property type="match status" value="1"/>
</dbReference>